<accession>A0A0F8XLW1</accession>
<organism evidence="1">
    <name type="scientific">marine sediment metagenome</name>
    <dbReference type="NCBI Taxonomy" id="412755"/>
    <lineage>
        <taxon>unclassified sequences</taxon>
        <taxon>metagenomes</taxon>
        <taxon>ecological metagenomes</taxon>
    </lineage>
</organism>
<comment type="caution">
    <text evidence="1">The sequence shown here is derived from an EMBL/GenBank/DDBJ whole genome shotgun (WGS) entry which is preliminary data.</text>
</comment>
<reference evidence="1" key="1">
    <citation type="journal article" date="2015" name="Nature">
        <title>Complex archaea that bridge the gap between prokaryotes and eukaryotes.</title>
        <authorList>
            <person name="Spang A."/>
            <person name="Saw J.H."/>
            <person name="Jorgensen S.L."/>
            <person name="Zaremba-Niedzwiedzka K."/>
            <person name="Martijn J."/>
            <person name="Lind A.E."/>
            <person name="van Eijk R."/>
            <person name="Schleper C."/>
            <person name="Guy L."/>
            <person name="Ettema T.J."/>
        </authorList>
    </citation>
    <scope>NUCLEOTIDE SEQUENCE</scope>
</reference>
<evidence type="ECO:0008006" key="2">
    <source>
        <dbReference type="Google" id="ProtNLM"/>
    </source>
</evidence>
<dbReference type="EMBL" id="LAZR01062160">
    <property type="protein sequence ID" value="KKK62095.1"/>
    <property type="molecule type" value="Genomic_DNA"/>
</dbReference>
<gene>
    <name evidence="1" type="ORF">LCGC14_3007750</name>
</gene>
<protein>
    <recommendedName>
        <fullName evidence="2">Bacteriophage Mu GpT domain-containing protein</fullName>
    </recommendedName>
</protein>
<dbReference type="Pfam" id="PF25209">
    <property type="entry name" value="Phage_capsid_4"/>
    <property type="match status" value="1"/>
</dbReference>
<feature type="non-terminal residue" evidence="1">
    <location>
        <position position="1"/>
    </location>
</feature>
<evidence type="ECO:0000313" key="1">
    <source>
        <dbReference type="EMBL" id="KKK62095.1"/>
    </source>
</evidence>
<proteinExistence type="predicted"/>
<name>A0A0F8XLW1_9ZZZZ</name>
<sequence>FGLPVEVKKDEVEKFTAAMEAMLGGKVGEHGIFPNLREAYRAVTGRWDRDGRVIMREIALSESKRYLESIDEERRIVESIDTTVFGQIFADTLRRRMVAEYQVPNLDDWRNIVSAIIPLSDFRTQHIVRMGGYGDLPTVAQGQDYQALSSPTDEEATYAATKKGGTEDITWESMRGDDIRALIRIPQKLGRAAARTLYKFVFDFLKNNAAIYDGDALFHANHVNLNTTALSYAEGVVLRQKLRSQTELDSGEVLSFIPKWFVGANELENPMAQLTKSPHDISASIAGTANLFLDMDYMVVDYWTDPSNFYTICDPTWCPTIA</sequence>
<dbReference type="AlphaFoldDB" id="A0A0F8XLW1"/>